<dbReference type="AlphaFoldDB" id="A0A8J4SWW8"/>
<evidence type="ECO:0000313" key="3">
    <source>
        <dbReference type="Proteomes" id="UP000748531"/>
    </source>
</evidence>
<feature type="signal peptide" evidence="1">
    <location>
        <begin position="1"/>
        <end position="16"/>
    </location>
</feature>
<keyword evidence="3" id="KW-1185">Reference proteome</keyword>
<sequence length="159" mass="18835">MSKWAILLCILFAVEGEITQLERERTLCILNEIRREFLNCYPSKSALSTKLKWNLTLEYYANVYSRHLCMKDRNIPRAYDFNEYKDLTFMDAELDKYDYNKPSWHLDRKYKYCNDSTRLITHAECNAGSTWNRASGLVKIFGSQMLLFLWMSAITINQA</sequence>
<evidence type="ECO:0000313" key="2">
    <source>
        <dbReference type="EMBL" id="KAF5398615.1"/>
    </source>
</evidence>
<organism evidence="2 3">
    <name type="scientific">Paragonimus heterotremus</name>
    <dbReference type="NCBI Taxonomy" id="100268"/>
    <lineage>
        <taxon>Eukaryota</taxon>
        <taxon>Metazoa</taxon>
        <taxon>Spiralia</taxon>
        <taxon>Lophotrochozoa</taxon>
        <taxon>Platyhelminthes</taxon>
        <taxon>Trematoda</taxon>
        <taxon>Digenea</taxon>
        <taxon>Plagiorchiida</taxon>
        <taxon>Troglotremata</taxon>
        <taxon>Troglotrematidae</taxon>
        <taxon>Paragonimus</taxon>
    </lineage>
</organism>
<protein>
    <submittedName>
        <fullName evidence="2">Uncharacterized protein</fullName>
    </submittedName>
</protein>
<dbReference type="InterPro" id="IPR035940">
    <property type="entry name" value="CAP_sf"/>
</dbReference>
<accession>A0A8J4SWW8</accession>
<evidence type="ECO:0000256" key="1">
    <source>
        <dbReference type="SAM" id="SignalP"/>
    </source>
</evidence>
<dbReference type="SUPFAM" id="SSF55797">
    <property type="entry name" value="PR-1-like"/>
    <property type="match status" value="1"/>
</dbReference>
<keyword evidence="1" id="KW-0732">Signal</keyword>
<feature type="chain" id="PRO_5035327918" evidence="1">
    <location>
        <begin position="17"/>
        <end position="159"/>
    </location>
</feature>
<dbReference type="Proteomes" id="UP000748531">
    <property type="component" value="Unassembled WGS sequence"/>
</dbReference>
<gene>
    <name evidence="2" type="ORF">PHET_08395</name>
</gene>
<dbReference type="EMBL" id="LUCH01004815">
    <property type="protein sequence ID" value="KAF5398615.1"/>
    <property type="molecule type" value="Genomic_DNA"/>
</dbReference>
<name>A0A8J4SWW8_9TREM</name>
<proteinExistence type="predicted"/>
<comment type="caution">
    <text evidence="2">The sequence shown here is derived from an EMBL/GenBank/DDBJ whole genome shotgun (WGS) entry which is preliminary data.</text>
</comment>
<reference evidence="2" key="1">
    <citation type="submission" date="2019-05" db="EMBL/GenBank/DDBJ databases">
        <title>Annotation for the trematode Paragonimus heterotremus.</title>
        <authorList>
            <person name="Choi Y.-J."/>
        </authorList>
    </citation>
    <scope>NUCLEOTIDE SEQUENCE</scope>
    <source>
        <strain evidence="2">LC</strain>
    </source>
</reference>